<reference evidence="1" key="1">
    <citation type="submission" date="2018-10" db="EMBL/GenBank/DDBJ databases">
        <title>Hidden diversity of soil giant viruses.</title>
        <authorList>
            <person name="Schulz F."/>
            <person name="Alteio L."/>
            <person name="Goudeau D."/>
            <person name="Ryan E.M."/>
            <person name="Malmstrom R.R."/>
            <person name="Blanchard J."/>
            <person name="Woyke T."/>
        </authorList>
    </citation>
    <scope>NUCLEOTIDE SEQUENCE</scope>
    <source>
        <strain evidence="1">HYV1</strain>
    </source>
</reference>
<proteinExistence type="predicted"/>
<gene>
    <name evidence="1" type="ORF">Hyperionvirus8_25</name>
</gene>
<name>A0A3G5ABA3_9VIRU</name>
<protein>
    <submittedName>
        <fullName evidence="1">Uncharacterized protein</fullName>
    </submittedName>
</protein>
<accession>A0A3G5ABA3</accession>
<dbReference type="EMBL" id="MK072390">
    <property type="protein sequence ID" value="AYV83541.1"/>
    <property type="molecule type" value="Genomic_DNA"/>
</dbReference>
<organism evidence="1">
    <name type="scientific">Hyperionvirus sp</name>
    <dbReference type="NCBI Taxonomy" id="2487770"/>
    <lineage>
        <taxon>Viruses</taxon>
        <taxon>Varidnaviria</taxon>
        <taxon>Bamfordvirae</taxon>
        <taxon>Nucleocytoviricota</taxon>
        <taxon>Megaviricetes</taxon>
        <taxon>Imitervirales</taxon>
        <taxon>Mimiviridae</taxon>
        <taxon>Klosneuvirinae</taxon>
    </lineage>
</organism>
<sequence>MEKRAVFTVRPVKGTNTAIIKCIGHVVGTEKIADESLECNKQLDGDKYSYMITDTIFARFYHCNVTDIFLLTTKKLPVMYASIMYRTNLIGGLLFNLFIDFTVTTEVKNESNLVGNILEGKYSLRIKSDNDPERIIELDLYHGQSFMIDIMKSLLESEEMKSLIAKLMEDRRLARVDYLGSMDDVEVPKAKYNFTKLVQEYKSTGKINI</sequence>
<evidence type="ECO:0000313" key="1">
    <source>
        <dbReference type="EMBL" id="AYV83541.1"/>
    </source>
</evidence>